<organism evidence="4 5">
    <name type="scientific">Globodera rostochiensis</name>
    <name type="common">Golden nematode worm</name>
    <name type="synonym">Heterodera rostochiensis</name>
    <dbReference type="NCBI Taxonomy" id="31243"/>
    <lineage>
        <taxon>Eukaryota</taxon>
        <taxon>Metazoa</taxon>
        <taxon>Ecdysozoa</taxon>
        <taxon>Nematoda</taxon>
        <taxon>Chromadorea</taxon>
        <taxon>Rhabditida</taxon>
        <taxon>Tylenchina</taxon>
        <taxon>Tylenchomorpha</taxon>
        <taxon>Tylenchoidea</taxon>
        <taxon>Heteroderidae</taxon>
        <taxon>Heteroderinae</taxon>
        <taxon>Globodera</taxon>
    </lineage>
</organism>
<sequence>MPYYESDVVFLISDLDNPRVINSNSRFYSNFHFFPSSSSPIVRNIDESAKMEEFQKQQQHNIDESAEMEQLNMDYLQSDQKASLLKRQQKTDQKALGASIDQVTSQLKGERSANMVEEYQKQQNIDALIEAQKGNVEIGGKMGKIGNLVAILTPAGQWRRYDPYRIAGLAVAIVLLIFGIYALHQFSNKFAEKEELHQMKEELKNTKESFDKKLEEQMEESFAKLKLENKALRAELEKYQKQQQLTIDDLTEKLTVSIDQLSLKHQGELEKLSNAHKKLMEKFALLNSVQAMVIAELEGHKRSNANKFAEIEQKNALQQETVVSLEKYQKEQQLNIVHLQKTVVTLRQFGLIPQNRWDSAACHDKLALSEPNRLVVQYNGEDFGWWSSVRAEKPMPENPYFEVKILEKTRGYFSIGLATKQMPLDKFAGNHKGTYGYGNSGIFWGHEFEGCSHNGDGRPYIDGKPKFGVGDVVGCGVNLATRQIIYTLNGKRLDTVNLFVDSVADLFPCVTYGLYTANLFVAFAVDLFPCVSLAKPGIKIEANFGPDFEHKF</sequence>
<dbReference type="InterPro" id="IPR001870">
    <property type="entry name" value="B30.2/SPRY"/>
</dbReference>
<keyword evidence="2" id="KW-0812">Transmembrane</keyword>
<dbReference type="Proteomes" id="UP000887572">
    <property type="component" value="Unplaced"/>
</dbReference>
<reference evidence="5" key="1">
    <citation type="submission" date="2022-11" db="UniProtKB">
        <authorList>
            <consortium name="WormBaseParasite"/>
        </authorList>
    </citation>
    <scope>IDENTIFICATION</scope>
</reference>
<dbReference type="SMART" id="SM00449">
    <property type="entry name" value="SPRY"/>
    <property type="match status" value="1"/>
</dbReference>
<dbReference type="InterPro" id="IPR003877">
    <property type="entry name" value="SPRY_dom"/>
</dbReference>
<feature type="domain" description="B30.2/SPRY" evidence="3">
    <location>
        <begin position="334"/>
        <end position="549"/>
    </location>
</feature>
<evidence type="ECO:0000256" key="2">
    <source>
        <dbReference type="SAM" id="Phobius"/>
    </source>
</evidence>
<dbReference type="WBParaSite" id="Gr19_v10_g3110.t1">
    <property type="protein sequence ID" value="Gr19_v10_g3110.t1"/>
    <property type="gene ID" value="Gr19_v10_g3110"/>
</dbReference>
<evidence type="ECO:0000313" key="4">
    <source>
        <dbReference type="Proteomes" id="UP000887572"/>
    </source>
</evidence>
<dbReference type="PROSITE" id="PS50188">
    <property type="entry name" value="B302_SPRY"/>
    <property type="match status" value="1"/>
</dbReference>
<dbReference type="InterPro" id="IPR013320">
    <property type="entry name" value="ConA-like_dom_sf"/>
</dbReference>
<keyword evidence="2" id="KW-1133">Transmembrane helix</keyword>
<evidence type="ECO:0000313" key="5">
    <source>
        <dbReference type="WBParaSite" id="Gr19_v10_g3110.t1"/>
    </source>
</evidence>
<dbReference type="InterPro" id="IPR043136">
    <property type="entry name" value="B30.2/SPRY_sf"/>
</dbReference>
<evidence type="ECO:0000259" key="3">
    <source>
        <dbReference type="PROSITE" id="PS50188"/>
    </source>
</evidence>
<keyword evidence="1" id="KW-0175">Coiled coil</keyword>
<dbReference type="AlphaFoldDB" id="A0A914HP56"/>
<dbReference type="PANTHER" id="PTHR12864">
    <property type="entry name" value="RAN BINDING PROTEIN 9-RELATED"/>
    <property type="match status" value="1"/>
</dbReference>
<dbReference type="SUPFAM" id="SSF49899">
    <property type="entry name" value="Concanavalin A-like lectins/glucanases"/>
    <property type="match status" value="1"/>
</dbReference>
<evidence type="ECO:0000256" key="1">
    <source>
        <dbReference type="SAM" id="Coils"/>
    </source>
</evidence>
<dbReference type="Gene3D" id="2.60.120.920">
    <property type="match status" value="1"/>
</dbReference>
<dbReference type="Pfam" id="PF00622">
    <property type="entry name" value="SPRY"/>
    <property type="match status" value="1"/>
</dbReference>
<proteinExistence type="predicted"/>
<feature type="coiled-coil region" evidence="1">
    <location>
        <begin position="189"/>
        <end position="253"/>
    </location>
</feature>
<accession>A0A914HP56</accession>
<keyword evidence="2" id="KW-0472">Membrane</keyword>
<keyword evidence="4" id="KW-1185">Reference proteome</keyword>
<protein>
    <submittedName>
        <fullName evidence="5">B30.2/SPRY domain-containing protein</fullName>
    </submittedName>
</protein>
<dbReference type="InterPro" id="IPR050618">
    <property type="entry name" value="Ubq-SigPath_Reg"/>
</dbReference>
<name>A0A914HP56_GLORO</name>
<feature type="transmembrane region" description="Helical" evidence="2">
    <location>
        <begin position="166"/>
        <end position="184"/>
    </location>
</feature>